<dbReference type="GO" id="GO:0030313">
    <property type="term" value="C:cell envelope"/>
    <property type="evidence" value="ECO:0007669"/>
    <property type="project" value="UniProtKB-SubCell"/>
</dbReference>
<reference evidence="4 5" key="1">
    <citation type="submission" date="2019-03" db="EMBL/GenBank/DDBJ databases">
        <title>Deep-cultivation of Planctomycetes and their phenomic and genomic characterization uncovers novel biology.</title>
        <authorList>
            <person name="Wiegand S."/>
            <person name="Jogler M."/>
            <person name="Boedeker C."/>
            <person name="Pinto D."/>
            <person name="Vollmers J."/>
            <person name="Rivas-Marin E."/>
            <person name="Kohn T."/>
            <person name="Peeters S.H."/>
            <person name="Heuer A."/>
            <person name="Rast P."/>
            <person name="Oberbeckmann S."/>
            <person name="Bunk B."/>
            <person name="Jeske O."/>
            <person name="Meyerdierks A."/>
            <person name="Storesund J.E."/>
            <person name="Kallscheuer N."/>
            <person name="Luecker S."/>
            <person name="Lage O.M."/>
            <person name="Pohl T."/>
            <person name="Merkel B.J."/>
            <person name="Hornburger P."/>
            <person name="Mueller R.-W."/>
            <person name="Bruemmer F."/>
            <person name="Labrenz M."/>
            <person name="Spormann A.M."/>
            <person name="Op den Camp H."/>
            <person name="Overmann J."/>
            <person name="Amann R."/>
            <person name="Jetten M.S.M."/>
            <person name="Mascher T."/>
            <person name="Medema M.H."/>
            <person name="Devos D.P."/>
            <person name="Kaster A.-K."/>
            <person name="Ovreas L."/>
            <person name="Rohde M."/>
            <person name="Galperin M.Y."/>
            <person name="Jogler C."/>
        </authorList>
    </citation>
    <scope>NUCLEOTIDE SEQUENCE [LARGE SCALE GENOMIC DNA]</scope>
    <source>
        <strain evidence="4 5">Enr13</strain>
    </source>
</reference>
<dbReference type="PANTHER" id="PTHR32347:SF23">
    <property type="entry name" value="BLL5650 PROTEIN"/>
    <property type="match status" value="1"/>
</dbReference>
<dbReference type="Gene3D" id="2.40.420.20">
    <property type="match status" value="1"/>
</dbReference>
<dbReference type="PANTHER" id="PTHR32347">
    <property type="entry name" value="EFFLUX SYSTEM COMPONENT YKNX-RELATED"/>
    <property type="match status" value="1"/>
</dbReference>
<name>A0A518I4F5_9BACT</name>
<dbReference type="EMBL" id="CP037423">
    <property type="protein sequence ID" value="QDV47908.1"/>
    <property type="molecule type" value="Genomic_DNA"/>
</dbReference>
<evidence type="ECO:0000313" key="4">
    <source>
        <dbReference type="EMBL" id="QDV47908.1"/>
    </source>
</evidence>
<evidence type="ECO:0000256" key="2">
    <source>
        <dbReference type="ARBA" id="ARBA00023054"/>
    </source>
</evidence>
<dbReference type="RefSeq" id="WP_145391954.1">
    <property type="nucleotide sequence ID" value="NZ_CP037423.1"/>
</dbReference>
<evidence type="ECO:0000313" key="5">
    <source>
        <dbReference type="Proteomes" id="UP000319004"/>
    </source>
</evidence>
<dbReference type="Gene3D" id="2.40.50.100">
    <property type="match status" value="1"/>
</dbReference>
<dbReference type="KEGG" id="snep:Enr13x_78200"/>
<dbReference type="Proteomes" id="UP000319004">
    <property type="component" value="Chromosome"/>
</dbReference>
<dbReference type="SUPFAM" id="SSF56954">
    <property type="entry name" value="Outer membrane efflux proteins (OEP)"/>
    <property type="match status" value="1"/>
</dbReference>
<comment type="subcellular location">
    <subcellularLocation>
        <location evidence="1">Cell envelope</location>
    </subcellularLocation>
</comment>
<feature type="domain" description="Multidrug resistance protein MdtA-like C-terminal permuted SH3" evidence="3">
    <location>
        <begin position="379"/>
        <end position="434"/>
    </location>
</feature>
<organism evidence="4 5">
    <name type="scientific">Stieleria neptunia</name>
    <dbReference type="NCBI Taxonomy" id="2527979"/>
    <lineage>
        <taxon>Bacteria</taxon>
        <taxon>Pseudomonadati</taxon>
        <taxon>Planctomycetota</taxon>
        <taxon>Planctomycetia</taxon>
        <taxon>Pirellulales</taxon>
        <taxon>Pirellulaceae</taxon>
        <taxon>Stieleria</taxon>
    </lineage>
</organism>
<evidence type="ECO:0000256" key="1">
    <source>
        <dbReference type="ARBA" id="ARBA00004196"/>
    </source>
</evidence>
<accession>A0A518I4F5</accession>
<dbReference type="InterPro" id="IPR058627">
    <property type="entry name" value="MdtA-like_C"/>
</dbReference>
<dbReference type="InterPro" id="IPR050465">
    <property type="entry name" value="UPF0194_transport"/>
</dbReference>
<dbReference type="AlphaFoldDB" id="A0A518I4F5"/>
<keyword evidence="2" id="KW-0175">Coiled coil</keyword>
<protein>
    <submittedName>
        <fullName evidence="4">Macrolide export protein MacA</fullName>
    </submittedName>
</protein>
<dbReference type="Gene3D" id="1.10.287.470">
    <property type="entry name" value="Helix hairpin bin"/>
    <property type="match status" value="1"/>
</dbReference>
<evidence type="ECO:0000259" key="3">
    <source>
        <dbReference type="Pfam" id="PF25967"/>
    </source>
</evidence>
<keyword evidence="5" id="KW-1185">Reference proteome</keyword>
<dbReference type="Gene3D" id="2.40.30.170">
    <property type="match status" value="1"/>
</dbReference>
<proteinExistence type="predicted"/>
<gene>
    <name evidence="4" type="primary">macA_8</name>
    <name evidence="4" type="ORF">Enr13x_78200</name>
</gene>
<dbReference type="Pfam" id="PF25967">
    <property type="entry name" value="RND-MFP_C"/>
    <property type="match status" value="1"/>
</dbReference>
<dbReference type="OrthoDB" id="259669at2"/>
<sequence length="456" mass="50305">MSKWITRGIFTVLFLAILGTAGSLMISASSTDDSGPKLTHTVSRGGMKVTVTEQGVLESSENTEIKCKVRGQNTVIWVIENGTQVQQGDVLVRLDTLEIEDAINERTKYAHWSQSGAEYSKAEVARATLAINEYLEGRYVSELLTLEKDLAVAESNLRTAKNMLAHSKRMSERGYVSELDVEQKEFSLTQAELNLNATKTRIDVLKTYTKQMELETLNGNLKSIKATHAANVERAVLDANRRDQALEEFEHCVVKAEKKGLVIYPSAAAWKNSPDIAEGATVHKDQVLMLMPNLSKMQVKIGIHESVVDRIEPGMHAAVSLPELAMDATVYSIASVAQPTGWWTGNIVKYDCIIQLPSIEGLKPGMSAEVEVVMADYQDVLTIPVSAVLETETETLCWVMVNGKPQRREITLGDSNDVFIIVQDGLREGEEVVLNPLSFVDQAQQAALRTIDETKP</sequence>